<reference evidence="2" key="1">
    <citation type="submission" date="2020-11" db="EMBL/GenBank/DDBJ databases">
        <authorList>
            <consortium name="DOE Joint Genome Institute"/>
            <person name="Ahrendt S."/>
            <person name="Riley R."/>
            <person name="Andreopoulos W."/>
            <person name="Labutti K."/>
            <person name="Pangilinan J."/>
            <person name="Ruiz-Duenas F.J."/>
            <person name="Barrasa J.M."/>
            <person name="Sanchez-Garcia M."/>
            <person name="Camarero S."/>
            <person name="Miyauchi S."/>
            <person name="Serrano A."/>
            <person name="Linde D."/>
            <person name="Babiker R."/>
            <person name="Drula E."/>
            <person name="Ayuso-Fernandez I."/>
            <person name="Pacheco R."/>
            <person name="Padilla G."/>
            <person name="Ferreira P."/>
            <person name="Barriuso J."/>
            <person name="Kellner H."/>
            <person name="Castanera R."/>
            <person name="Alfaro M."/>
            <person name="Ramirez L."/>
            <person name="Pisabarro A.G."/>
            <person name="Kuo A."/>
            <person name="Tritt A."/>
            <person name="Lipzen A."/>
            <person name="He G."/>
            <person name="Yan M."/>
            <person name="Ng V."/>
            <person name="Cullen D."/>
            <person name="Martin F."/>
            <person name="Rosso M.-N."/>
            <person name="Henrissat B."/>
            <person name="Hibbett D."/>
            <person name="Martinez A.T."/>
            <person name="Grigoriev I.V."/>
        </authorList>
    </citation>
    <scope>NUCLEOTIDE SEQUENCE</scope>
    <source>
        <strain evidence="2">MF-IS2</strain>
    </source>
</reference>
<sequence>MSIPLMIFGREVPECISPAHHRTMQQIILSCITTIFACTWVAIHPNVPDPDISGWANLKHRVTIMFYAMIAPEFVTMWALRQRIGAGRHVEAYNKKKELRIPWTLTHGFLLEMGGLRKDSRVVERLGDLTEPFDLPEHEINDRSKGDFLTKLFVVLQTTWFLLQCLARWVAHLPVTELEVISLAFCFLNIITYFLWWNKPQKMGVAILVHLRLPIPDTSEPEEELGTHTEKVENVQSKGTMSLLSLFPRLYQAVGGGMRTVRQLPATAAQWIKVAYFDVLGMDFGDWLCFLSRPLVPLLAMTTAAGRGVVQEIVPPMVFHSSVNCFEDLQTLLPFFIISVVFGCLHLIPIWTSSFPSNVEKCLWIIFSSMISVEPVLIAIVLFPTWSYINYSPLPPLALGAFIIVPCSTVYIVARLVLIVLAFTTLRELPQGVYQNIEWTTFFSHF</sequence>
<dbReference type="EMBL" id="MU151479">
    <property type="protein sequence ID" value="KAF9443398.1"/>
    <property type="molecule type" value="Genomic_DNA"/>
</dbReference>
<comment type="caution">
    <text evidence="2">The sequence shown here is derived from an EMBL/GenBank/DDBJ whole genome shotgun (WGS) entry which is preliminary data.</text>
</comment>
<feature type="transmembrane region" description="Helical" evidence="1">
    <location>
        <begin position="397"/>
        <end position="423"/>
    </location>
</feature>
<dbReference type="AlphaFoldDB" id="A0A9P5X2P3"/>
<feature type="transmembrane region" description="Helical" evidence="1">
    <location>
        <begin position="177"/>
        <end position="196"/>
    </location>
</feature>
<feature type="transmembrane region" description="Helical" evidence="1">
    <location>
        <begin position="332"/>
        <end position="351"/>
    </location>
</feature>
<protein>
    <submittedName>
        <fullName evidence="2">Uncharacterized protein</fullName>
    </submittedName>
</protein>
<name>A0A9P5X2P3_9AGAR</name>
<dbReference type="OrthoDB" id="3029001at2759"/>
<gene>
    <name evidence="2" type="ORF">P691DRAFT_842859</name>
</gene>
<keyword evidence="1" id="KW-0472">Membrane</keyword>
<evidence type="ECO:0000313" key="3">
    <source>
        <dbReference type="Proteomes" id="UP000807342"/>
    </source>
</evidence>
<keyword evidence="1" id="KW-0812">Transmembrane</keyword>
<proteinExistence type="predicted"/>
<dbReference type="PANTHER" id="PTHR35043:SF7">
    <property type="entry name" value="TRANSCRIPTION FACTOR DOMAIN-CONTAINING PROTEIN"/>
    <property type="match status" value="1"/>
</dbReference>
<dbReference type="PANTHER" id="PTHR35043">
    <property type="entry name" value="TRANSCRIPTION FACTOR DOMAIN-CONTAINING PROTEIN"/>
    <property type="match status" value="1"/>
</dbReference>
<organism evidence="2 3">
    <name type="scientific">Macrolepiota fuliginosa MF-IS2</name>
    <dbReference type="NCBI Taxonomy" id="1400762"/>
    <lineage>
        <taxon>Eukaryota</taxon>
        <taxon>Fungi</taxon>
        <taxon>Dikarya</taxon>
        <taxon>Basidiomycota</taxon>
        <taxon>Agaricomycotina</taxon>
        <taxon>Agaricomycetes</taxon>
        <taxon>Agaricomycetidae</taxon>
        <taxon>Agaricales</taxon>
        <taxon>Agaricineae</taxon>
        <taxon>Agaricaceae</taxon>
        <taxon>Macrolepiota</taxon>
    </lineage>
</organism>
<feature type="transmembrane region" description="Helical" evidence="1">
    <location>
        <begin position="64"/>
        <end position="80"/>
    </location>
</feature>
<feature type="transmembrane region" description="Helical" evidence="1">
    <location>
        <begin position="152"/>
        <end position="171"/>
    </location>
</feature>
<keyword evidence="1" id="KW-1133">Transmembrane helix</keyword>
<evidence type="ECO:0000313" key="2">
    <source>
        <dbReference type="EMBL" id="KAF9443398.1"/>
    </source>
</evidence>
<feature type="transmembrane region" description="Helical" evidence="1">
    <location>
        <begin position="363"/>
        <end position="385"/>
    </location>
</feature>
<evidence type="ECO:0000256" key="1">
    <source>
        <dbReference type="SAM" id="Phobius"/>
    </source>
</evidence>
<accession>A0A9P5X2P3</accession>
<feature type="transmembrane region" description="Helical" evidence="1">
    <location>
        <begin position="27"/>
        <end position="44"/>
    </location>
</feature>
<dbReference type="Proteomes" id="UP000807342">
    <property type="component" value="Unassembled WGS sequence"/>
</dbReference>
<keyword evidence="3" id="KW-1185">Reference proteome</keyword>